<dbReference type="InterPro" id="IPR050209">
    <property type="entry name" value="Rab_GTPases_membrane_traffic"/>
</dbReference>
<dbReference type="PRINTS" id="PR00449">
    <property type="entry name" value="RASTRNSFRMNG"/>
</dbReference>
<dbReference type="EMBL" id="HACG01012254">
    <property type="protein sequence ID" value="CEK59119.1"/>
    <property type="molecule type" value="Transcribed_RNA"/>
</dbReference>
<evidence type="ECO:0000313" key="1">
    <source>
        <dbReference type="EMBL" id="CEK59119.1"/>
    </source>
</evidence>
<dbReference type="GO" id="GO:0005525">
    <property type="term" value="F:GTP binding"/>
    <property type="evidence" value="ECO:0007669"/>
    <property type="project" value="InterPro"/>
</dbReference>
<evidence type="ECO:0008006" key="2">
    <source>
        <dbReference type="Google" id="ProtNLM"/>
    </source>
</evidence>
<dbReference type="Pfam" id="PF00071">
    <property type="entry name" value="Ras"/>
    <property type="match status" value="1"/>
</dbReference>
<protein>
    <recommendedName>
        <fullName evidence="2">Small monomeric GTPase</fullName>
    </recommendedName>
</protein>
<dbReference type="AlphaFoldDB" id="A0A0B6YS82"/>
<dbReference type="InterPro" id="IPR001806">
    <property type="entry name" value="Small_GTPase"/>
</dbReference>
<gene>
    <name evidence="1" type="primary">ORF35228</name>
</gene>
<dbReference type="SMART" id="SM00175">
    <property type="entry name" value="RAB"/>
    <property type="match status" value="1"/>
</dbReference>
<dbReference type="PROSITE" id="PS51421">
    <property type="entry name" value="RAS"/>
    <property type="match status" value="1"/>
</dbReference>
<dbReference type="SUPFAM" id="SSF52540">
    <property type="entry name" value="P-loop containing nucleoside triphosphate hydrolases"/>
    <property type="match status" value="1"/>
</dbReference>
<dbReference type="PANTHER" id="PTHR47979">
    <property type="entry name" value="DRAB11-RELATED"/>
    <property type="match status" value="1"/>
</dbReference>
<accession>A0A0B6YS82</accession>
<dbReference type="GO" id="GO:0003924">
    <property type="term" value="F:GTPase activity"/>
    <property type="evidence" value="ECO:0007669"/>
    <property type="project" value="InterPro"/>
</dbReference>
<organism evidence="1">
    <name type="scientific">Arion vulgaris</name>
    <dbReference type="NCBI Taxonomy" id="1028688"/>
    <lineage>
        <taxon>Eukaryota</taxon>
        <taxon>Metazoa</taxon>
        <taxon>Spiralia</taxon>
        <taxon>Lophotrochozoa</taxon>
        <taxon>Mollusca</taxon>
        <taxon>Gastropoda</taxon>
        <taxon>Heterobranchia</taxon>
        <taxon>Euthyneura</taxon>
        <taxon>Panpulmonata</taxon>
        <taxon>Eupulmonata</taxon>
        <taxon>Stylommatophora</taxon>
        <taxon>Helicina</taxon>
        <taxon>Arionoidea</taxon>
        <taxon>Arionidae</taxon>
        <taxon>Arion</taxon>
    </lineage>
</organism>
<sequence length="108" mass="12328">WLHFVNNHLPYDVPVIVVGNKIDISEDRKVSKEEGKSKAERSNSFFLETSALTGEKIGTIFENLSTAIREKKMNELFHGARIPLKDMAIRLSPNNINQKRQDRGRSCC</sequence>
<dbReference type="Gene3D" id="3.40.50.300">
    <property type="entry name" value="P-loop containing nucleotide triphosphate hydrolases"/>
    <property type="match status" value="1"/>
</dbReference>
<name>A0A0B6YS82_9EUPU</name>
<dbReference type="PROSITE" id="PS51419">
    <property type="entry name" value="RAB"/>
    <property type="match status" value="1"/>
</dbReference>
<dbReference type="InterPro" id="IPR027417">
    <property type="entry name" value="P-loop_NTPase"/>
</dbReference>
<reference evidence="1" key="1">
    <citation type="submission" date="2014-12" db="EMBL/GenBank/DDBJ databases">
        <title>Insight into the proteome of Arion vulgaris.</title>
        <authorList>
            <person name="Aradska J."/>
            <person name="Bulat T."/>
            <person name="Smidak R."/>
            <person name="Sarate P."/>
            <person name="Gangsoo J."/>
            <person name="Sialana F."/>
            <person name="Bilban M."/>
            <person name="Lubec G."/>
        </authorList>
    </citation>
    <scope>NUCLEOTIDE SEQUENCE</scope>
    <source>
        <tissue evidence="1">Skin</tissue>
    </source>
</reference>
<proteinExistence type="predicted"/>
<feature type="non-terminal residue" evidence="1">
    <location>
        <position position="1"/>
    </location>
</feature>